<evidence type="ECO:0000313" key="3">
    <source>
        <dbReference type="Proteomes" id="UP000078348"/>
    </source>
</evidence>
<comment type="caution">
    <text evidence="2">The sequence shown here is derived from an EMBL/GenBank/DDBJ whole genome shotgun (WGS) entry which is preliminary data.</text>
</comment>
<evidence type="ECO:0000313" key="2">
    <source>
        <dbReference type="EMBL" id="OAO12657.1"/>
    </source>
</evidence>
<dbReference type="GO" id="GO:0016746">
    <property type="term" value="F:acyltransferase activity"/>
    <property type="evidence" value="ECO:0007669"/>
    <property type="project" value="UniProtKB-KW"/>
</dbReference>
<dbReference type="EMBL" id="LXWW01000528">
    <property type="protein sequence ID" value="OAO12657.1"/>
    <property type="molecule type" value="Genomic_DNA"/>
</dbReference>
<dbReference type="GO" id="GO:0016020">
    <property type="term" value="C:membrane"/>
    <property type="evidence" value="ECO:0007669"/>
    <property type="project" value="TreeGrafter"/>
</dbReference>
<dbReference type="InterPro" id="IPR049941">
    <property type="entry name" value="LPLAT_7/PORCN-like"/>
</dbReference>
<accession>A0A196S991</accession>
<sequence>MEYYLKACSAFEKIAQYTVIFRFPRVDAYIASLCAEMGVRDDYARMLFTLLLSFPLAYFQTWIKNITVRKLYSLIAGVWILQFCFSYNWIHCFLSSTIVYLIVRYGNPKRQPVLVFIVSLAYLSSMTFHSMITDYMSYSLDATTYEMVIIAKLQMFAWGVYDGIYDRKNVDEGTTKGDRMSRVYKRRQQQ</sequence>
<feature type="transmembrane region" description="Helical" evidence="1">
    <location>
        <begin position="46"/>
        <end position="63"/>
    </location>
</feature>
<keyword evidence="3" id="KW-1185">Reference proteome</keyword>
<dbReference type="PANTHER" id="PTHR13906:SF4">
    <property type="entry name" value="LYSOPHOSPHOLIPID ACYLTRANSFERASE 6"/>
    <property type="match status" value="1"/>
</dbReference>
<dbReference type="GO" id="GO:0030258">
    <property type="term" value="P:lipid modification"/>
    <property type="evidence" value="ECO:0007669"/>
    <property type="project" value="TreeGrafter"/>
</dbReference>
<keyword evidence="1" id="KW-0812">Transmembrane</keyword>
<reference evidence="2 3" key="1">
    <citation type="submission" date="2016-05" db="EMBL/GenBank/DDBJ databases">
        <title>Nuclear genome of Blastocystis sp. subtype 1 NandII.</title>
        <authorList>
            <person name="Gentekaki E."/>
            <person name="Curtis B."/>
            <person name="Stairs C."/>
            <person name="Eme L."/>
            <person name="Herman E."/>
            <person name="Klimes V."/>
            <person name="Arias M.C."/>
            <person name="Elias M."/>
            <person name="Hilliou F."/>
            <person name="Klute M."/>
            <person name="Malik S.-B."/>
            <person name="Pightling A."/>
            <person name="Rachubinski R."/>
            <person name="Salas D."/>
            <person name="Schlacht A."/>
            <person name="Suga H."/>
            <person name="Archibald J."/>
            <person name="Ball S.G."/>
            <person name="Clark G."/>
            <person name="Dacks J."/>
            <person name="Van Der Giezen M."/>
            <person name="Tsaousis A."/>
            <person name="Roger A."/>
        </authorList>
    </citation>
    <scope>NUCLEOTIDE SEQUENCE [LARGE SCALE GENOMIC DNA]</scope>
    <source>
        <strain evidence="3">ATCC 50177 / NandII</strain>
    </source>
</reference>
<dbReference type="AlphaFoldDB" id="A0A196S991"/>
<feature type="transmembrane region" description="Helical" evidence="1">
    <location>
        <begin position="144"/>
        <end position="161"/>
    </location>
</feature>
<organism evidence="2 3">
    <name type="scientific">Blastocystis sp. subtype 1 (strain ATCC 50177 / NandII)</name>
    <dbReference type="NCBI Taxonomy" id="478820"/>
    <lineage>
        <taxon>Eukaryota</taxon>
        <taxon>Sar</taxon>
        <taxon>Stramenopiles</taxon>
        <taxon>Bigyra</taxon>
        <taxon>Opalozoa</taxon>
        <taxon>Opalinata</taxon>
        <taxon>Blastocystidae</taxon>
        <taxon>Blastocystis</taxon>
    </lineage>
</organism>
<proteinExistence type="predicted"/>
<feature type="transmembrane region" description="Helical" evidence="1">
    <location>
        <begin position="113"/>
        <end position="132"/>
    </location>
</feature>
<feature type="transmembrane region" description="Helical" evidence="1">
    <location>
        <begin position="75"/>
        <end position="101"/>
    </location>
</feature>
<dbReference type="STRING" id="478820.A0A196S991"/>
<keyword evidence="1" id="KW-0472">Membrane</keyword>
<name>A0A196S991_BLAHN</name>
<evidence type="ECO:0000256" key="1">
    <source>
        <dbReference type="SAM" id="Phobius"/>
    </source>
</evidence>
<keyword evidence="2" id="KW-0808">Transferase</keyword>
<gene>
    <name evidence="2" type="ORF">AV274_5653</name>
</gene>
<keyword evidence="1" id="KW-1133">Transmembrane helix</keyword>
<dbReference type="PANTHER" id="PTHR13906">
    <property type="entry name" value="PORCUPINE"/>
    <property type="match status" value="1"/>
</dbReference>
<keyword evidence="2" id="KW-0012">Acyltransferase</keyword>
<dbReference type="OrthoDB" id="286734at2759"/>
<dbReference type="Proteomes" id="UP000078348">
    <property type="component" value="Unassembled WGS sequence"/>
</dbReference>
<protein>
    <submittedName>
        <fullName evidence="2">Lysophospholipid acyltransferase</fullName>
    </submittedName>
</protein>